<protein>
    <submittedName>
        <fullName evidence="1">Uncharacterized protein</fullName>
    </submittedName>
</protein>
<dbReference type="RefSeq" id="WP_259088168.1">
    <property type="nucleotide sequence ID" value="NZ_JANTZP010000017.1"/>
</dbReference>
<accession>A0A9X2Q5T9</accession>
<dbReference type="EMBL" id="JANUAE010000018">
    <property type="protein sequence ID" value="MCS3711841.1"/>
    <property type="molecule type" value="Genomic_DNA"/>
</dbReference>
<dbReference type="AlphaFoldDB" id="A0A9X2Q5T9"/>
<comment type="caution">
    <text evidence="1">The sequence shown here is derived from an EMBL/GenBank/DDBJ whole genome shotgun (WGS) entry which is preliminary data.</text>
</comment>
<evidence type="ECO:0000313" key="2">
    <source>
        <dbReference type="Proteomes" id="UP001155057"/>
    </source>
</evidence>
<reference evidence="1" key="1">
    <citation type="submission" date="2022-08" db="EMBL/GenBank/DDBJ databases">
        <title>Genomic Encyclopedia of Type Strains, Phase V (KMG-V): Genome sequencing to study the core and pangenomes of soil and plant-associated prokaryotes.</title>
        <authorList>
            <person name="Whitman W."/>
        </authorList>
    </citation>
    <scope>NUCLEOTIDE SEQUENCE</scope>
    <source>
        <strain evidence="1">SP3049</strain>
    </source>
</reference>
<gene>
    <name evidence="1" type="ORF">GGP61_003476</name>
</gene>
<evidence type="ECO:0000313" key="1">
    <source>
        <dbReference type="EMBL" id="MCS3711841.1"/>
    </source>
</evidence>
<organism evidence="1 2">
    <name type="scientific">Salinibacter ruber</name>
    <dbReference type="NCBI Taxonomy" id="146919"/>
    <lineage>
        <taxon>Bacteria</taxon>
        <taxon>Pseudomonadati</taxon>
        <taxon>Rhodothermota</taxon>
        <taxon>Rhodothermia</taxon>
        <taxon>Rhodothermales</taxon>
        <taxon>Salinibacteraceae</taxon>
        <taxon>Salinibacter</taxon>
    </lineage>
</organism>
<sequence length="76" mass="9014">MDNIFDEQYPNVAWWCQGQGWIELGRDEVSTSMIRVLDIEGLLWEGDGRYETVDEALSEADEFIEQWRIEHEHTPQ</sequence>
<name>A0A9X2Q5T9_9BACT</name>
<dbReference type="Proteomes" id="UP001155057">
    <property type="component" value="Unassembled WGS sequence"/>
</dbReference>
<proteinExistence type="predicted"/>